<accession>A0ACC2LE02</accession>
<name>A0ACC2LE02_PERAE</name>
<evidence type="ECO:0000313" key="1">
    <source>
        <dbReference type="EMBL" id="KAJ8631398.1"/>
    </source>
</evidence>
<evidence type="ECO:0000313" key="2">
    <source>
        <dbReference type="Proteomes" id="UP001234297"/>
    </source>
</evidence>
<comment type="caution">
    <text evidence="1">The sequence shown here is derived from an EMBL/GenBank/DDBJ whole genome shotgun (WGS) entry which is preliminary data.</text>
</comment>
<dbReference type="Proteomes" id="UP001234297">
    <property type="component" value="Chromosome 7"/>
</dbReference>
<proteinExistence type="predicted"/>
<protein>
    <submittedName>
        <fullName evidence="1">Uncharacterized protein</fullName>
    </submittedName>
</protein>
<reference evidence="1 2" key="1">
    <citation type="journal article" date="2022" name="Hortic Res">
        <title>A haplotype resolved chromosomal level avocado genome allows analysis of novel avocado genes.</title>
        <authorList>
            <person name="Nath O."/>
            <person name="Fletcher S.J."/>
            <person name="Hayward A."/>
            <person name="Shaw L.M."/>
            <person name="Masouleh A.K."/>
            <person name="Furtado A."/>
            <person name="Henry R.J."/>
            <person name="Mitter N."/>
        </authorList>
    </citation>
    <scope>NUCLEOTIDE SEQUENCE [LARGE SCALE GENOMIC DNA]</scope>
    <source>
        <strain evidence="2">cv. Hass</strain>
    </source>
</reference>
<keyword evidence="2" id="KW-1185">Reference proteome</keyword>
<dbReference type="EMBL" id="CM056815">
    <property type="protein sequence ID" value="KAJ8631398.1"/>
    <property type="molecule type" value="Genomic_DNA"/>
</dbReference>
<organism evidence="1 2">
    <name type="scientific">Persea americana</name>
    <name type="common">Avocado</name>
    <dbReference type="NCBI Taxonomy" id="3435"/>
    <lineage>
        <taxon>Eukaryota</taxon>
        <taxon>Viridiplantae</taxon>
        <taxon>Streptophyta</taxon>
        <taxon>Embryophyta</taxon>
        <taxon>Tracheophyta</taxon>
        <taxon>Spermatophyta</taxon>
        <taxon>Magnoliopsida</taxon>
        <taxon>Magnoliidae</taxon>
        <taxon>Laurales</taxon>
        <taxon>Lauraceae</taxon>
        <taxon>Persea</taxon>
    </lineage>
</organism>
<gene>
    <name evidence="1" type="ORF">MRB53_024721</name>
</gene>
<sequence>MRDGLWTSGSGVNRGDRERSEGVPGLRGSVDMDLEIGSGVVGSSGGYGRGRGKLSSFRKLWLPLMLSLLFAQLDKALLPSKWRLSIGEESKIVGILDSNILTFVTFYLLWKAYMHCTNLRAAALTNSKMKPEQFAILVRDIPPMPKGQTRNEQVDSFFRKLHPETFYKSMVITDIKQANKIWEELEGYRKKLARAETVFAASKTANKPEGTKPTNRTGFLGLIGPKVDTIDFCNEKIKELVPKLENEQSATIQEKQQASALIFFTSKMAAASASQTLHSKMIDSWTIMEAPEPCQLIWKNLSVKFWARQMTERIVYFIVFLTVVFYMIPITFVSAFTTLKNLRKLLPFLKVIVDRPTLKTVLEAYMPQLTLIVFLALLPNSLKTILDKPRKIISMLGGTLPGNATFFLTFVALKFFVGYGLELSRLVPLIIYHLKRKYLCKTEVEIKEAWAPGEVGFVTRVSNDMLIITIALCYSVIAPLIIPFGVVYFGLGWLVLRNQALKVYVPTYKSNGRMWPHMHERILAALVIYNKLP</sequence>